<dbReference type="SMART" id="SM00267">
    <property type="entry name" value="GGDEF"/>
    <property type="match status" value="1"/>
</dbReference>
<dbReference type="Gene3D" id="3.30.70.270">
    <property type="match status" value="1"/>
</dbReference>
<dbReference type="EC" id="2.7.7.65" evidence="1"/>
<keyword evidence="6" id="KW-1185">Reference proteome</keyword>
<dbReference type="InterPro" id="IPR050469">
    <property type="entry name" value="Diguanylate_Cyclase"/>
</dbReference>
<evidence type="ECO:0000256" key="2">
    <source>
        <dbReference type="ARBA" id="ARBA00034247"/>
    </source>
</evidence>
<feature type="transmembrane region" description="Helical" evidence="3">
    <location>
        <begin position="82"/>
        <end position="105"/>
    </location>
</feature>
<evidence type="ECO:0000256" key="1">
    <source>
        <dbReference type="ARBA" id="ARBA00012528"/>
    </source>
</evidence>
<keyword evidence="3" id="KW-0472">Membrane</keyword>
<evidence type="ECO:0000259" key="4">
    <source>
        <dbReference type="PROSITE" id="PS50887"/>
    </source>
</evidence>
<proteinExistence type="predicted"/>
<dbReference type="InterPro" id="IPR000160">
    <property type="entry name" value="GGDEF_dom"/>
</dbReference>
<gene>
    <name evidence="5" type="ORF">HLB44_02540</name>
</gene>
<name>A0ABX2EAJ8_9BURK</name>
<dbReference type="InterPro" id="IPR043128">
    <property type="entry name" value="Rev_trsase/Diguanyl_cyclase"/>
</dbReference>
<feature type="transmembrane region" description="Helical" evidence="3">
    <location>
        <begin position="56"/>
        <end position="75"/>
    </location>
</feature>
<evidence type="ECO:0000313" key="5">
    <source>
        <dbReference type="EMBL" id="NRF65858.1"/>
    </source>
</evidence>
<feature type="transmembrane region" description="Helical" evidence="3">
    <location>
        <begin position="111"/>
        <end position="131"/>
    </location>
</feature>
<organism evidence="5 6">
    <name type="scientific">Pseudaquabacterium terrae</name>
    <dbReference type="NCBI Taxonomy" id="2732868"/>
    <lineage>
        <taxon>Bacteria</taxon>
        <taxon>Pseudomonadati</taxon>
        <taxon>Pseudomonadota</taxon>
        <taxon>Betaproteobacteria</taxon>
        <taxon>Burkholderiales</taxon>
        <taxon>Sphaerotilaceae</taxon>
        <taxon>Pseudaquabacterium</taxon>
    </lineage>
</organism>
<sequence>MPSLSRPNRPRPSADDGAESAEARGLRWLLVIGAVLIALVCAIEWAQGVINAWDRWLQPAMSVLQLAYAAALARWPQHTPRLRLAAVVTFNSYLVATVLLLLFAFPPPLNQYQFLSTVYWLPLGYGTAFVFLRPRVALAVSAVIFALLFVPLGLVLASRGAAHWGPDFGSLAAVLAVAQVAYIVLLAAIATIRAGYHRAEERARLMQTLATTDPLTELPNRRAMGERLHAALAAARRHAEPVTVALIDVDHFKRINDGHGHAAGDRVLVQLGRLLAADLRASDQLGRWGGEEFLLVCGHTRSSAGIELAERLRNSVAAFAFGHGARVTVSIGVAQVESGDDADAVLARADAALYRAKDAGRNRVELANARASTGQPLEASALP</sequence>
<dbReference type="PANTHER" id="PTHR45138:SF9">
    <property type="entry name" value="DIGUANYLATE CYCLASE DGCM-RELATED"/>
    <property type="match status" value="1"/>
</dbReference>
<dbReference type="CDD" id="cd01949">
    <property type="entry name" value="GGDEF"/>
    <property type="match status" value="1"/>
</dbReference>
<dbReference type="PROSITE" id="PS50887">
    <property type="entry name" value="GGDEF"/>
    <property type="match status" value="1"/>
</dbReference>
<keyword evidence="3" id="KW-0812">Transmembrane</keyword>
<reference evidence="5 6" key="1">
    <citation type="submission" date="2020-05" db="EMBL/GenBank/DDBJ databases">
        <title>Aquincola sp. isolate from soil.</title>
        <authorList>
            <person name="Han J."/>
            <person name="Kim D.-U."/>
        </authorList>
    </citation>
    <scope>NUCLEOTIDE SEQUENCE [LARGE SCALE GENOMIC DNA]</scope>
    <source>
        <strain evidence="5 6">S2</strain>
    </source>
</reference>
<feature type="domain" description="GGDEF" evidence="4">
    <location>
        <begin position="240"/>
        <end position="369"/>
    </location>
</feature>
<feature type="transmembrane region" description="Helical" evidence="3">
    <location>
        <begin position="170"/>
        <end position="196"/>
    </location>
</feature>
<dbReference type="InterPro" id="IPR029787">
    <property type="entry name" value="Nucleotide_cyclase"/>
</dbReference>
<dbReference type="EMBL" id="JABRWJ010000001">
    <property type="protein sequence ID" value="NRF65858.1"/>
    <property type="molecule type" value="Genomic_DNA"/>
</dbReference>
<accession>A0ABX2EAJ8</accession>
<evidence type="ECO:0000256" key="3">
    <source>
        <dbReference type="SAM" id="Phobius"/>
    </source>
</evidence>
<feature type="transmembrane region" description="Helical" evidence="3">
    <location>
        <begin position="138"/>
        <end position="158"/>
    </location>
</feature>
<dbReference type="RefSeq" id="WP_173120278.1">
    <property type="nucleotide sequence ID" value="NZ_JABRWJ010000001.1"/>
</dbReference>
<keyword evidence="3" id="KW-1133">Transmembrane helix</keyword>
<dbReference type="Pfam" id="PF00990">
    <property type="entry name" value="GGDEF"/>
    <property type="match status" value="1"/>
</dbReference>
<protein>
    <recommendedName>
        <fullName evidence="1">diguanylate cyclase</fullName>
        <ecNumber evidence="1">2.7.7.65</ecNumber>
    </recommendedName>
</protein>
<dbReference type="NCBIfam" id="TIGR00254">
    <property type="entry name" value="GGDEF"/>
    <property type="match status" value="1"/>
</dbReference>
<feature type="transmembrane region" description="Helical" evidence="3">
    <location>
        <begin position="28"/>
        <end position="50"/>
    </location>
</feature>
<comment type="catalytic activity">
    <reaction evidence="2">
        <text>2 GTP = 3',3'-c-di-GMP + 2 diphosphate</text>
        <dbReference type="Rhea" id="RHEA:24898"/>
        <dbReference type="ChEBI" id="CHEBI:33019"/>
        <dbReference type="ChEBI" id="CHEBI:37565"/>
        <dbReference type="ChEBI" id="CHEBI:58805"/>
        <dbReference type="EC" id="2.7.7.65"/>
    </reaction>
</comment>
<dbReference type="SUPFAM" id="SSF55073">
    <property type="entry name" value="Nucleotide cyclase"/>
    <property type="match status" value="1"/>
</dbReference>
<evidence type="ECO:0000313" key="6">
    <source>
        <dbReference type="Proteomes" id="UP000737171"/>
    </source>
</evidence>
<comment type="caution">
    <text evidence="5">The sequence shown here is derived from an EMBL/GenBank/DDBJ whole genome shotgun (WGS) entry which is preliminary data.</text>
</comment>
<dbReference type="Proteomes" id="UP000737171">
    <property type="component" value="Unassembled WGS sequence"/>
</dbReference>
<dbReference type="PANTHER" id="PTHR45138">
    <property type="entry name" value="REGULATORY COMPONENTS OF SENSORY TRANSDUCTION SYSTEM"/>
    <property type="match status" value="1"/>
</dbReference>